<dbReference type="AlphaFoldDB" id="H2Z1Z1"/>
<name>H2Z1Z1_CIOSA</name>
<proteinExistence type="predicted"/>
<dbReference type="HOGENOM" id="CLU_1673178_0_0_1"/>
<dbReference type="GeneTree" id="ENSGT00660000097233"/>
<evidence type="ECO:0000313" key="2">
    <source>
        <dbReference type="Proteomes" id="UP000007875"/>
    </source>
</evidence>
<accession>H2Z1Z1</accession>
<evidence type="ECO:0000313" key="1">
    <source>
        <dbReference type="Ensembl" id="ENSCSAVP00000011603.1"/>
    </source>
</evidence>
<protein>
    <submittedName>
        <fullName evidence="1">Uncharacterized protein</fullName>
    </submittedName>
</protein>
<dbReference type="Ensembl" id="ENSCSAVT00000011738.1">
    <property type="protein sequence ID" value="ENSCSAVP00000011603.1"/>
    <property type="gene ID" value="ENSCSAVG00000006809.1"/>
</dbReference>
<reference evidence="1" key="3">
    <citation type="submission" date="2025-09" db="UniProtKB">
        <authorList>
            <consortium name="Ensembl"/>
        </authorList>
    </citation>
    <scope>IDENTIFICATION</scope>
</reference>
<dbReference type="InParanoid" id="H2Z1Z1"/>
<keyword evidence="2" id="KW-1185">Reference proteome</keyword>
<reference evidence="2" key="1">
    <citation type="submission" date="2003-08" db="EMBL/GenBank/DDBJ databases">
        <authorList>
            <person name="Birren B."/>
            <person name="Nusbaum C."/>
            <person name="Abebe A."/>
            <person name="Abouelleil A."/>
            <person name="Adekoya E."/>
            <person name="Ait-zahra M."/>
            <person name="Allen N."/>
            <person name="Allen T."/>
            <person name="An P."/>
            <person name="Anderson M."/>
            <person name="Anderson S."/>
            <person name="Arachchi H."/>
            <person name="Armbruster J."/>
            <person name="Bachantsang P."/>
            <person name="Baldwin J."/>
            <person name="Barry A."/>
            <person name="Bayul T."/>
            <person name="Blitshsteyn B."/>
            <person name="Bloom T."/>
            <person name="Blye J."/>
            <person name="Boguslavskiy L."/>
            <person name="Borowsky M."/>
            <person name="Boukhgalter B."/>
            <person name="Brunache A."/>
            <person name="Butler J."/>
            <person name="Calixte N."/>
            <person name="Calvo S."/>
            <person name="Camarata J."/>
            <person name="Campo K."/>
            <person name="Chang J."/>
            <person name="Cheshatsang Y."/>
            <person name="Citroen M."/>
            <person name="Collymore A."/>
            <person name="Considine T."/>
            <person name="Cook A."/>
            <person name="Cooke P."/>
            <person name="Corum B."/>
            <person name="Cuomo C."/>
            <person name="David R."/>
            <person name="Dawoe T."/>
            <person name="Degray S."/>
            <person name="Dodge S."/>
            <person name="Dooley K."/>
            <person name="Dorje P."/>
            <person name="Dorjee K."/>
            <person name="Dorris L."/>
            <person name="Duffey N."/>
            <person name="Dupes A."/>
            <person name="Elkins T."/>
            <person name="Engels R."/>
            <person name="Erickson J."/>
            <person name="Farina A."/>
            <person name="Faro S."/>
            <person name="Ferreira P."/>
            <person name="Fischer H."/>
            <person name="Fitzgerald M."/>
            <person name="Foley K."/>
            <person name="Gage D."/>
            <person name="Galagan J."/>
            <person name="Gearin G."/>
            <person name="Gnerre S."/>
            <person name="Gnirke A."/>
            <person name="Goyette A."/>
            <person name="Graham J."/>
            <person name="Grandbois E."/>
            <person name="Gyaltsen K."/>
            <person name="Hafez N."/>
            <person name="Hagopian D."/>
            <person name="Hagos B."/>
            <person name="Hall J."/>
            <person name="Hatcher B."/>
            <person name="Heller A."/>
            <person name="Higgins H."/>
            <person name="Honan T."/>
            <person name="Horn A."/>
            <person name="Houde N."/>
            <person name="Hughes L."/>
            <person name="Hulme W."/>
            <person name="Husby E."/>
            <person name="Iliev I."/>
            <person name="Jaffe D."/>
            <person name="Jones C."/>
            <person name="Kamal M."/>
            <person name="Kamat A."/>
            <person name="Kamvysselis M."/>
            <person name="Karlsson E."/>
            <person name="Kells C."/>
            <person name="Kieu A."/>
            <person name="Kisner P."/>
            <person name="Kodira C."/>
            <person name="Kulbokas E."/>
            <person name="Labutti K."/>
            <person name="Lama D."/>
            <person name="Landers T."/>
            <person name="Leger J."/>
            <person name="Levine S."/>
            <person name="Lewis D."/>
            <person name="Lewis T."/>
            <person name="Lindblad-toh K."/>
            <person name="Liu X."/>
            <person name="Lokyitsang T."/>
            <person name="Lokyitsang Y."/>
            <person name="Lucien O."/>
            <person name="Lui A."/>
            <person name="Ma L.J."/>
            <person name="Mabbitt R."/>
            <person name="Macdonald J."/>
            <person name="Maclean C."/>
            <person name="Major J."/>
            <person name="Manning J."/>
            <person name="Marabella R."/>
            <person name="Maru K."/>
            <person name="Matthews C."/>
            <person name="Mauceli E."/>
            <person name="Mccarthy M."/>
            <person name="Mcdonough S."/>
            <person name="Mcghee T."/>
            <person name="Meldrim J."/>
            <person name="Meneus L."/>
            <person name="Mesirov J."/>
            <person name="Mihalev A."/>
            <person name="Mihova T."/>
            <person name="Mikkelsen T."/>
            <person name="Mlenga V."/>
            <person name="Moru K."/>
            <person name="Mozes J."/>
            <person name="Mulrain L."/>
            <person name="Munson G."/>
            <person name="Naylor J."/>
            <person name="Newes C."/>
            <person name="Nguyen C."/>
            <person name="Nguyen N."/>
            <person name="Nguyen T."/>
            <person name="Nicol R."/>
            <person name="Nielsen C."/>
            <person name="Nizzari M."/>
            <person name="Norbu C."/>
            <person name="Norbu N."/>
            <person name="O'donnell P."/>
            <person name="Okoawo O."/>
            <person name="O'leary S."/>
            <person name="Omotosho B."/>
            <person name="O'neill K."/>
            <person name="Osman S."/>
            <person name="Parker S."/>
            <person name="Perrin D."/>
            <person name="Phunkhang P."/>
            <person name="Piqani B."/>
            <person name="Purcell S."/>
            <person name="Rachupka T."/>
            <person name="Ramasamy U."/>
            <person name="Rameau R."/>
            <person name="Ray V."/>
            <person name="Raymond C."/>
            <person name="Retta R."/>
            <person name="Richardson S."/>
            <person name="Rise C."/>
            <person name="Rodriguez J."/>
            <person name="Rogers J."/>
            <person name="Rogov P."/>
            <person name="Rutman M."/>
            <person name="Schupbach R."/>
            <person name="Seaman C."/>
            <person name="Settipalli S."/>
            <person name="Sharpe T."/>
            <person name="Sheridan J."/>
            <person name="Sherpa N."/>
            <person name="Shi J."/>
            <person name="Smirnov S."/>
            <person name="Smith C."/>
            <person name="Sougnez C."/>
            <person name="Spencer B."/>
            <person name="Stalker J."/>
            <person name="Stange-thomann N."/>
            <person name="Stavropoulos S."/>
            <person name="Stetson K."/>
            <person name="Stone C."/>
            <person name="Stone S."/>
            <person name="Stubbs M."/>
            <person name="Talamas J."/>
            <person name="Tchuinga P."/>
            <person name="Tenzing P."/>
            <person name="Tesfaye S."/>
            <person name="Theodore J."/>
            <person name="Thoulutsang Y."/>
            <person name="Topham K."/>
            <person name="Towey S."/>
            <person name="Tsamla T."/>
            <person name="Tsomo N."/>
            <person name="Vallee D."/>
            <person name="Vassiliev H."/>
            <person name="Venkataraman V."/>
            <person name="Vinson J."/>
            <person name="Vo A."/>
            <person name="Wade C."/>
            <person name="Wang S."/>
            <person name="Wangchuk T."/>
            <person name="Wangdi T."/>
            <person name="Whittaker C."/>
            <person name="Wilkinson J."/>
            <person name="Wu Y."/>
            <person name="Wyman D."/>
            <person name="Yadav S."/>
            <person name="Yang S."/>
            <person name="Yang X."/>
            <person name="Yeager S."/>
            <person name="Yee E."/>
            <person name="Young G."/>
            <person name="Zainoun J."/>
            <person name="Zembeck L."/>
            <person name="Zimmer A."/>
            <person name="Zody M."/>
            <person name="Lander E."/>
        </authorList>
    </citation>
    <scope>NUCLEOTIDE SEQUENCE [LARGE SCALE GENOMIC DNA]</scope>
</reference>
<reference evidence="1" key="2">
    <citation type="submission" date="2025-08" db="UniProtKB">
        <authorList>
            <consortium name="Ensembl"/>
        </authorList>
    </citation>
    <scope>IDENTIFICATION</scope>
</reference>
<organism evidence="1 2">
    <name type="scientific">Ciona savignyi</name>
    <name type="common">Pacific transparent sea squirt</name>
    <dbReference type="NCBI Taxonomy" id="51511"/>
    <lineage>
        <taxon>Eukaryota</taxon>
        <taxon>Metazoa</taxon>
        <taxon>Chordata</taxon>
        <taxon>Tunicata</taxon>
        <taxon>Ascidiacea</taxon>
        <taxon>Phlebobranchia</taxon>
        <taxon>Cionidae</taxon>
        <taxon>Ciona</taxon>
    </lineage>
</organism>
<dbReference type="Proteomes" id="UP000007875">
    <property type="component" value="Unassembled WGS sequence"/>
</dbReference>
<sequence>TTQPTSADTTKSQSLDSQFVPVNTIQPDLSQTSTLQCTSSLNVQGHSIGISGTSVGQFTQITQVVSSTPPTTAQPSIACTQPTSGSLESTQFQSFDAQYSTTLYRSGLDFSKIVPTLCQNGVLPGNLNQEPNSVHPKCVLCSFTAETEMELDDHMNAH</sequence>